<evidence type="ECO:0000313" key="2">
    <source>
        <dbReference type="Proteomes" id="UP001199525"/>
    </source>
</evidence>
<evidence type="ECO:0008006" key="3">
    <source>
        <dbReference type="Google" id="ProtNLM"/>
    </source>
</evidence>
<dbReference type="Proteomes" id="UP001199525">
    <property type="component" value="Unassembled WGS sequence"/>
</dbReference>
<dbReference type="RefSeq" id="WP_229484508.1">
    <property type="nucleotide sequence ID" value="NZ_JAIVFQ010000011.1"/>
</dbReference>
<sequence>METDPIIRVTDEKQINLPPEIQYKLQPGDEYRVTIKINCIVLEKITHPNVDLDEFLQGLEDLEPDPNQPTLEEISEIVKDVRRELWSNP</sequence>
<accession>A0ABS8I6E4</accession>
<evidence type="ECO:0000313" key="1">
    <source>
        <dbReference type="EMBL" id="MCC5599685.1"/>
    </source>
</evidence>
<gene>
    <name evidence="1" type="ORF">LC586_10710</name>
</gene>
<dbReference type="EMBL" id="JAIVFQ010000011">
    <property type="protein sequence ID" value="MCC5599685.1"/>
    <property type="molecule type" value="Genomic_DNA"/>
</dbReference>
<name>A0ABS8I6E4_9NOSO</name>
<protein>
    <recommendedName>
        <fullName evidence="3">SpoVT-AbrB domain-containing protein</fullName>
    </recommendedName>
</protein>
<organism evidence="1 2">
    <name type="scientific">Nostoc favosum CHAB5714</name>
    <dbReference type="NCBI Taxonomy" id="2780399"/>
    <lineage>
        <taxon>Bacteria</taxon>
        <taxon>Bacillati</taxon>
        <taxon>Cyanobacteriota</taxon>
        <taxon>Cyanophyceae</taxon>
        <taxon>Nostocales</taxon>
        <taxon>Nostocaceae</taxon>
        <taxon>Nostoc</taxon>
        <taxon>Nostoc favosum</taxon>
    </lineage>
</organism>
<proteinExistence type="predicted"/>
<reference evidence="1 2" key="1">
    <citation type="journal article" date="2021" name="Microorganisms">
        <title>Genome Evolution of Filamentous Cyanobacterium Nostoc Species: From Facultative Symbiosis to Free Living.</title>
        <authorList>
            <person name="Huo D."/>
            <person name="Li H."/>
            <person name="Cai F."/>
            <person name="Guo X."/>
            <person name="Qiao Z."/>
            <person name="Wang W."/>
            <person name="Yu G."/>
            <person name="Li R."/>
        </authorList>
    </citation>
    <scope>NUCLEOTIDE SEQUENCE [LARGE SCALE GENOMIC DNA]</scope>
    <source>
        <strain evidence="1 2">CHAB 5714</strain>
    </source>
</reference>
<keyword evidence="2" id="KW-1185">Reference proteome</keyword>
<comment type="caution">
    <text evidence="1">The sequence shown here is derived from an EMBL/GenBank/DDBJ whole genome shotgun (WGS) entry which is preliminary data.</text>
</comment>